<dbReference type="CDD" id="cd00761">
    <property type="entry name" value="Glyco_tranf_GTA_type"/>
    <property type="match status" value="1"/>
</dbReference>
<name>A0ABS3C800_9BACT</name>
<keyword evidence="2" id="KW-0328">Glycosyltransferase</keyword>
<organism evidence="5 6">
    <name type="scientific">Algoriphagus oliviformis</name>
    <dbReference type="NCBI Taxonomy" id="2811231"/>
    <lineage>
        <taxon>Bacteria</taxon>
        <taxon>Pseudomonadati</taxon>
        <taxon>Bacteroidota</taxon>
        <taxon>Cytophagia</taxon>
        <taxon>Cytophagales</taxon>
        <taxon>Cyclobacteriaceae</taxon>
        <taxon>Algoriphagus</taxon>
    </lineage>
</organism>
<accession>A0ABS3C800</accession>
<evidence type="ECO:0000256" key="1">
    <source>
        <dbReference type="ARBA" id="ARBA00006739"/>
    </source>
</evidence>
<comment type="caution">
    <text evidence="5">The sequence shown here is derived from an EMBL/GenBank/DDBJ whole genome shotgun (WGS) entry which is preliminary data.</text>
</comment>
<dbReference type="Proteomes" id="UP000664317">
    <property type="component" value="Unassembled WGS sequence"/>
</dbReference>
<reference evidence="5 6" key="1">
    <citation type="submission" date="2021-03" db="EMBL/GenBank/DDBJ databases">
        <title>novel species isolated from a fishpond in China.</title>
        <authorList>
            <person name="Lu H."/>
            <person name="Cai Z."/>
        </authorList>
    </citation>
    <scope>NUCLEOTIDE SEQUENCE [LARGE SCALE GENOMIC DNA]</scope>
    <source>
        <strain evidence="5 6">H41</strain>
    </source>
</reference>
<sequence length="285" mass="32519">MISIIVPTINRGAQLLQLVEELEKVYQERVELVVVDDSAQPAQVDFANCRYPVEYLFRGKKLGVSSARNMGAQASKGEYLIFLDDDDHFTDCWLGDFVQSTGTCPDLVCCNMKRVEPNGAESFVDCKDFGFGGRGNGIVIPGAWMIKKEVYNRVGGYDERLSYSENTELYIRVDKMGVERNFIPKANFLYYPSPTGGSKNLQNMVDSLTIILDKHRDTLSGHVKHLYHQIIGVNQMRFRNFSQARYHLWKSIQFKPTKMATWARFSLACMPFLAKHLYSETVTHD</sequence>
<protein>
    <submittedName>
        <fullName evidence="5">Glycosyltransferase family 2 protein</fullName>
    </submittedName>
</protein>
<keyword evidence="3" id="KW-0808">Transferase</keyword>
<dbReference type="PANTHER" id="PTHR43179:SF12">
    <property type="entry name" value="GALACTOFURANOSYLTRANSFERASE GLFT2"/>
    <property type="match status" value="1"/>
</dbReference>
<gene>
    <name evidence="5" type="ORF">J0A68_18505</name>
</gene>
<dbReference type="Pfam" id="PF00535">
    <property type="entry name" value="Glycos_transf_2"/>
    <property type="match status" value="1"/>
</dbReference>
<feature type="domain" description="Glycosyltransferase 2-like" evidence="4">
    <location>
        <begin position="3"/>
        <end position="121"/>
    </location>
</feature>
<dbReference type="Gene3D" id="3.90.550.10">
    <property type="entry name" value="Spore Coat Polysaccharide Biosynthesis Protein SpsA, Chain A"/>
    <property type="match status" value="1"/>
</dbReference>
<proteinExistence type="inferred from homology"/>
<comment type="similarity">
    <text evidence="1">Belongs to the glycosyltransferase 2 family.</text>
</comment>
<dbReference type="PANTHER" id="PTHR43179">
    <property type="entry name" value="RHAMNOSYLTRANSFERASE WBBL"/>
    <property type="match status" value="1"/>
</dbReference>
<evidence type="ECO:0000313" key="5">
    <source>
        <dbReference type="EMBL" id="MBN7812955.1"/>
    </source>
</evidence>
<dbReference type="SUPFAM" id="SSF53448">
    <property type="entry name" value="Nucleotide-diphospho-sugar transferases"/>
    <property type="match status" value="1"/>
</dbReference>
<keyword evidence="6" id="KW-1185">Reference proteome</keyword>
<dbReference type="EMBL" id="JAFKCT010000009">
    <property type="protein sequence ID" value="MBN7812955.1"/>
    <property type="molecule type" value="Genomic_DNA"/>
</dbReference>
<dbReference type="InterPro" id="IPR029044">
    <property type="entry name" value="Nucleotide-diphossugar_trans"/>
</dbReference>
<evidence type="ECO:0000313" key="6">
    <source>
        <dbReference type="Proteomes" id="UP000664317"/>
    </source>
</evidence>
<dbReference type="InterPro" id="IPR001173">
    <property type="entry name" value="Glyco_trans_2-like"/>
</dbReference>
<evidence type="ECO:0000259" key="4">
    <source>
        <dbReference type="Pfam" id="PF00535"/>
    </source>
</evidence>
<evidence type="ECO:0000256" key="2">
    <source>
        <dbReference type="ARBA" id="ARBA00022676"/>
    </source>
</evidence>
<evidence type="ECO:0000256" key="3">
    <source>
        <dbReference type="ARBA" id="ARBA00022679"/>
    </source>
</evidence>